<accession>A0ABR4EWB5</accession>
<gene>
    <name evidence="1" type="ORF">FJTKL_06720</name>
</gene>
<dbReference type="EMBL" id="JBAWTH010000023">
    <property type="protein sequence ID" value="KAL2286739.1"/>
    <property type="molecule type" value="Genomic_DNA"/>
</dbReference>
<keyword evidence="2" id="KW-1185">Reference proteome</keyword>
<evidence type="ECO:0000313" key="2">
    <source>
        <dbReference type="Proteomes" id="UP001600888"/>
    </source>
</evidence>
<comment type="caution">
    <text evidence="1">The sequence shown here is derived from an EMBL/GenBank/DDBJ whole genome shotgun (WGS) entry which is preliminary data.</text>
</comment>
<protein>
    <submittedName>
        <fullName evidence="1">Uncharacterized protein</fullName>
    </submittedName>
</protein>
<sequence>MFAAVDEAAAFFPWEKWFLTTSANDISISFIHKTSPAQPTSASLGSFISSRHHLVLQSNLIAQALSVYTLGTNRAGDSVFSTAVQLQRSPTPQITPSPDCLWSYKGSSLRRLPRP</sequence>
<evidence type="ECO:0000313" key="1">
    <source>
        <dbReference type="EMBL" id="KAL2286739.1"/>
    </source>
</evidence>
<dbReference type="Proteomes" id="UP001600888">
    <property type="component" value="Unassembled WGS sequence"/>
</dbReference>
<reference evidence="1 2" key="1">
    <citation type="submission" date="2024-03" db="EMBL/GenBank/DDBJ databases">
        <title>A high-quality draft genome sequence of Diaporthe vaccinii, a causative agent of upright dieback and viscid rot disease in cranberry plants.</title>
        <authorList>
            <person name="Sarrasin M."/>
            <person name="Lang B.F."/>
            <person name="Burger G."/>
        </authorList>
    </citation>
    <scope>NUCLEOTIDE SEQUENCE [LARGE SCALE GENOMIC DNA]</scope>
    <source>
        <strain evidence="1 2">IS7</strain>
    </source>
</reference>
<proteinExistence type="predicted"/>
<name>A0ABR4EWB5_9PEZI</name>
<organism evidence="1 2">
    <name type="scientific">Diaporthe vaccinii</name>
    <dbReference type="NCBI Taxonomy" id="105482"/>
    <lineage>
        <taxon>Eukaryota</taxon>
        <taxon>Fungi</taxon>
        <taxon>Dikarya</taxon>
        <taxon>Ascomycota</taxon>
        <taxon>Pezizomycotina</taxon>
        <taxon>Sordariomycetes</taxon>
        <taxon>Sordariomycetidae</taxon>
        <taxon>Diaporthales</taxon>
        <taxon>Diaporthaceae</taxon>
        <taxon>Diaporthe</taxon>
        <taxon>Diaporthe eres species complex</taxon>
    </lineage>
</organism>